<keyword evidence="4" id="KW-1185">Reference proteome</keyword>
<evidence type="ECO:0000313" key="3">
    <source>
        <dbReference type="EMBL" id="KAK7103466.1"/>
    </source>
</evidence>
<feature type="domain" description="Glucose/Sorbosone dehydrogenase" evidence="2">
    <location>
        <begin position="53"/>
        <end position="353"/>
    </location>
</feature>
<dbReference type="Pfam" id="PF07995">
    <property type="entry name" value="GSDH"/>
    <property type="match status" value="1"/>
</dbReference>
<reference evidence="3 4" key="1">
    <citation type="submission" date="2024-02" db="EMBL/GenBank/DDBJ databases">
        <title>Chromosome-scale genome assembly of the rough periwinkle Littorina saxatilis.</title>
        <authorList>
            <person name="De Jode A."/>
            <person name="Faria R."/>
            <person name="Formenti G."/>
            <person name="Sims Y."/>
            <person name="Smith T.P."/>
            <person name="Tracey A."/>
            <person name="Wood J.M.D."/>
            <person name="Zagrodzka Z.B."/>
            <person name="Johannesson K."/>
            <person name="Butlin R.K."/>
            <person name="Leder E.H."/>
        </authorList>
    </citation>
    <scope>NUCLEOTIDE SEQUENCE [LARGE SCALE GENOMIC DNA]</scope>
    <source>
        <strain evidence="3">Snail1</strain>
        <tissue evidence="3">Muscle</tissue>
    </source>
</reference>
<dbReference type="Gene3D" id="2.120.10.30">
    <property type="entry name" value="TolB, C-terminal domain"/>
    <property type="match status" value="1"/>
</dbReference>
<dbReference type="InterPro" id="IPR011041">
    <property type="entry name" value="Quinoprot_gluc/sorb_DH_b-prop"/>
</dbReference>
<organism evidence="3 4">
    <name type="scientific">Littorina saxatilis</name>
    <dbReference type="NCBI Taxonomy" id="31220"/>
    <lineage>
        <taxon>Eukaryota</taxon>
        <taxon>Metazoa</taxon>
        <taxon>Spiralia</taxon>
        <taxon>Lophotrochozoa</taxon>
        <taxon>Mollusca</taxon>
        <taxon>Gastropoda</taxon>
        <taxon>Caenogastropoda</taxon>
        <taxon>Littorinimorpha</taxon>
        <taxon>Littorinoidea</taxon>
        <taxon>Littorinidae</taxon>
        <taxon>Littorina</taxon>
    </lineage>
</organism>
<dbReference type="Proteomes" id="UP001374579">
    <property type="component" value="Unassembled WGS sequence"/>
</dbReference>
<evidence type="ECO:0000259" key="2">
    <source>
        <dbReference type="Pfam" id="PF07995"/>
    </source>
</evidence>
<feature type="chain" id="PRO_5043055904" description="Glucose/Sorbosone dehydrogenase domain-containing protein" evidence="1">
    <location>
        <begin position="25"/>
        <end position="471"/>
    </location>
</feature>
<name>A0AAN9BCD1_9CAEN</name>
<feature type="signal peptide" evidence="1">
    <location>
        <begin position="1"/>
        <end position="24"/>
    </location>
</feature>
<protein>
    <recommendedName>
        <fullName evidence="2">Glucose/Sorbosone dehydrogenase domain-containing protein</fullName>
    </recommendedName>
</protein>
<dbReference type="SUPFAM" id="SSF50952">
    <property type="entry name" value="Soluble quinoprotein glucose dehydrogenase"/>
    <property type="match status" value="1"/>
</dbReference>
<dbReference type="InterPro" id="IPR012938">
    <property type="entry name" value="Glc/Sorbosone_DH"/>
</dbReference>
<dbReference type="PANTHER" id="PTHR19328">
    <property type="entry name" value="HEDGEHOG-INTERACTING PROTEIN"/>
    <property type="match status" value="1"/>
</dbReference>
<evidence type="ECO:0000313" key="4">
    <source>
        <dbReference type="Proteomes" id="UP001374579"/>
    </source>
</evidence>
<proteinExistence type="predicted"/>
<dbReference type="PANTHER" id="PTHR19328:SF27">
    <property type="entry name" value="HEDGEHOG-INTERACTING PROTEIN"/>
    <property type="match status" value="1"/>
</dbReference>
<dbReference type="AlphaFoldDB" id="A0AAN9BCD1"/>
<dbReference type="EMBL" id="JBAMIC010000008">
    <property type="protein sequence ID" value="KAK7103466.1"/>
    <property type="molecule type" value="Genomic_DNA"/>
</dbReference>
<sequence length="471" mass="52185">MDKMSVQMVFVFLAVAVSFTEVTAIGNSVNYTWPCMCLEKVAEDLYNPVEYITFKRDNSVLVLIAEQKGTARAWLKDMERDTLFMNITDRVHTSEAQGEERGLLSVVLHPLYNESSSGRVFVYYVASESGHSHFAYVSEFHATDDVVDPSTEQRLLRVKQPSDTANGGQLLFGDDGYLYIFLGAGAGHDDDQAGNAQNPTSFLGKALRIDVNARGFERGDSGSGLLYEVPGSNPFYDRSLYRPEIFALGFRNPWRCSVDSASRGGSGDIYCGDVGSDQFEEINKIRRGRNYGWNLKEGNVCFHSNKCDDLEDEREPIFTYPYDHDSSKGSAVVGGHVYRGKAFPDLYGGFIYGDAVTGKTFSLKENIDGRYNSTEWSLCPKNMCPCNAREVKKAYLLAFGLDVTAEVMLLMSSQFSALEPEGTLFRVIAPTGTTKNPVTCGTCGLMSSTVLPLLLTIVVFLLNYHEYQGEA</sequence>
<accession>A0AAN9BCD1</accession>
<dbReference type="InterPro" id="IPR011042">
    <property type="entry name" value="6-blade_b-propeller_TolB-like"/>
</dbReference>
<gene>
    <name evidence="3" type="ORF">V1264_018353</name>
</gene>
<keyword evidence="1" id="KW-0732">Signal</keyword>
<evidence type="ECO:0000256" key="1">
    <source>
        <dbReference type="SAM" id="SignalP"/>
    </source>
</evidence>
<comment type="caution">
    <text evidence="3">The sequence shown here is derived from an EMBL/GenBank/DDBJ whole genome shotgun (WGS) entry which is preliminary data.</text>
</comment>